<keyword evidence="3" id="KW-1185">Reference proteome</keyword>
<sequence>MILPQVPADIRVPRAGGGRARTCPNAVVADRAYGAKANREYVRSRDIRAAIPKKKEEIATRKKRSSMGGWPPVFDAAAYRNRNVVERSFAYVKQWRG</sequence>
<accession>A0ABV5X3D1</accession>
<proteinExistence type="predicted"/>
<evidence type="ECO:0000259" key="1">
    <source>
        <dbReference type="Pfam" id="PF01609"/>
    </source>
</evidence>
<feature type="domain" description="Transposase IS4-like" evidence="1">
    <location>
        <begin position="23"/>
        <end position="96"/>
    </location>
</feature>
<organism evidence="2 3">
    <name type="scientific">Brevibacterium otitidis</name>
    <dbReference type="NCBI Taxonomy" id="53364"/>
    <lineage>
        <taxon>Bacteria</taxon>
        <taxon>Bacillati</taxon>
        <taxon>Actinomycetota</taxon>
        <taxon>Actinomycetes</taxon>
        <taxon>Micrococcales</taxon>
        <taxon>Brevibacteriaceae</taxon>
        <taxon>Brevibacterium</taxon>
    </lineage>
</organism>
<dbReference type="InterPro" id="IPR002559">
    <property type="entry name" value="Transposase_11"/>
</dbReference>
<gene>
    <name evidence="2" type="ORF">ACFFN1_09800</name>
</gene>
<reference evidence="2 3" key="1">
    <citation type="submission" date="2024-09" db="EMBL/GenBank/DDBJ databases">
        <authorList>
            <person name="Sun Q."/>
            <person name="Mori K."/>
        </authorList>
    </citation>
    <scope>NUCLEOTIDE SEQUENCE [LARGE SCALE GENOMIC DNA]</scope>
    <source>
        <strain evidence="2 3">JCM 11683</strain>
    </source>
</reference>
<dbReference type="RefSeq" id="WP_376840542.1">
    <property type="nucleotide sequence ID" value="NZ_JBHMAU010000066.1"/>
</dbReference>
<comment type="caution">
    <text evidence="2">The sequence shown here is derived from an EMBL/GenBank/DDBJ whole genome shotgun (WGS) entry which is preliminary data.</text>
</comment>
<dbReference type="Pfam" id="PF01609">
    <property type="entry name" value="DDE_Tnp_1"/>
    <property type="match status" value="1"/>
</dbReference>
<dbReference type="EMBL" id="JBHMAU010000066">
    <property type="protein sequence ID" value="MFB9776688.1"/>
    <property type="molecule type" value="Genomic_DNA"/>
</dbReference>
<evidence type="ECO:0000313" key="2">
    <source>
        <dbReference type="EMBL" id="MFB9776688.1"/>
    </source>
</evidence>
<name>A0ABV5X3D1_9MICO</name>
<evidence type="ECO:0000313" key="3">
    <source>
        <dbReference type="Proteomes" id="UP001589707"/>
    </source>
</evidence>
<protein>
    <submittedName>
        <fullName evidence="2">Transposase</fullName>
    </submittedName>
</protein>
<dbReference type="Proteomes" id="UP001589707">
    <property type="component" value="Unassembled WGS sequence"/>
</dbReference>